<dbReference type="KEGG" id="pcla:123746291"/>
<evidence type="ECO:0000256" key="3">
    <source>
        <dbReference type="SAM" id="SignalP"/>
    </source>
</evidence>
<dbReference type="SMR" id="A0A1S5RQS5"/>
<name>A0A1S5RQS5_PROCL</name>
<keyword evidence="3" id="KW-0732">Signal</keyword>
<organism evidence="4">
    <name type="scientific">Procambarus clarkii</name>
    <name type="common">Red swamp crayfish</name>
    <dbReference type="NCBI Taxonomy" id="6728"/>
    <lineage>
        <taxon>Eukaryota</taxon>
        <taxon>Metazoa</taxon>
        <taxon>Ecdysozoa</taxon>
        <taxon>Arthropoda</taxon>
        <taxon>Crustacea</taxon>
        <taxon>Multicrustacea</taxon>
        <taxon>Malacostraca</taxon>
        <taxon>Eumalacostraca</taxon>
        <taxon>Eucarida</taxon>
        <taxon>Decapoda</taxon>
        <taxon>Pleocyemata</taxon>
        <taxon>Astacidea</taxon>
        <taxon>Astacoidea</taxon>
        <taxon>Cambaridae</taxon>
        <taxon>Procambarus</taxon>
    </lineage>
</organism>
<proteinExistence type="evidence at transcript level"/>
<dbReference type="Pfam" id="PF11630">
    <property type="entry name" value="Anti-LPS-SCYG"/>
    <property type="match status" value="1"/>
</dbReference>
<sequence length="130" mass="14379">MSAAPSGRCWGLLLVSGALVLLLTSSPAQAKPFDFSQIISTVADNVITRLYQEGEIELLGHYCNYSRRPYFHRWELNYRATTSCPGWTTAVGKAQGYLNPTTAEIEATKDLVRKLVQAGLVTREEASAWL</sequence>
<protein>
    <submittedName>
        <fullName evidence="4">ALF4</fullName>
    </submittedName>
</protein>
<evidence type="ECO:0000256" key="2">
    <source>
        <dbReference type="ARBA" id="ARBA00023022"/>
    </source>
</evidence>
<feature type="signal peptide" evidence="3">
    <location>
        <begin position="1"/>
        <end position="30"/>
    </location>
</feature>
<dbReference type="GO" id="GO:0042742">
    <property type="term" value="P:defense response to bacterium"/>
    <property type="evidence" value="ECO:0007669"/>
    <property type="project" value="UniProtKB-KW"/>
</dbReference>
<keyword evidence="2" id="KW-0044">Antibiotic</keyword>
<keyword evidence="1" id="KW-0929">Antimicrobial</keyword>
<dbReference type="EMBL" id="KU680795">
    <property type="protein sequence ID" value="AOG75597.1"/>
    <property type="molecule type" value="mRNA"/>
</dbReference>
<dbReference type="GeneID" id="123746291"/>
<accession>A0A1S5RQS5</accession>
<dbReference type="InterPro" id="IPR038539">
    <property type="entry name" value="Anti-LPS_factor/Scygonadin_sf"/>
</dbReference>
<reference evidence="4" key="1">
    <citation type="journal article" date="2017" name="Gene">
        <title>Newly identified PcToll4 regulates antimicrobial peptide expression in intestine of red swamp crayfish Procambarus clarkii.</title>
        <authorList>
            <person name="Huang Y."/>
            <person name="Li T."/>
            <person name="Jin M."/>
            <person name="Yin S."/>
            <person name="Hui K.M."/>
            <person name="Ren Q."/>
        </authorList>
    </citation>
    <scope>NUCLEOTIDE SEQUENCE</scope>
</reference>
<dbReference type="OrthoDB" id="6367433at2759"/>
<evidence type="ECO:0000313" key="4">
    <source>
        <dbReference type="EMBL" id="AOG75597.1"/>
    </source>
</evidence>
<feature type="chain" id="PRO_5012865257" evidence="3">
    <location>
        <begin position="31"/>
        <end position="130"/>
    </location>
</feature>
<dbReference type="InterPro" id="IPR024509">
    <property type="entry name" value="Anti-LPS_factor/Scygonadin"/>
</dbReference>
<dbReference type="AlphaFoldDB" id="A0A1S5RQS5"/>
<dbReference type="Gene3D" id="3.30.160.320">
    <property type="match status" value="1"/>
</dbReference>
<dbReference type="RefSeq" id="XP_045583628.2">
    <property type="nucleotide sequence ID" value="XM_045727672.2"/>
</dbReference>
<evidence type="ECO:0000256" key="1">
    <source>
        <dbReference type="ARBA" id="ARBA00022529"/>
    </source>
</evidence>